<keyword evidence="1" id="KW-0808">Transferase</keyword>
<keyword evidence="2" id="KW-1185">Reference proteome</keyword>
<dbReference type="Gene3D" id="3.30.559.10">
    <property type="entry name" value="Chloramphenicol acetyltransferase-like domain"/>
    <property type="match status" value="1"/>
</dbReference>
<evidence type="ECO:0000313" key="1">
    <source>
        <dbReference type="EMBL" id="SDB07486.1"/>
    </source>
</evidence>
<accession>A0A1G6AGR5</accession>
<gene>
    <name evidence="1" type="ORF">SAMN02910417_00558</name>
</gene>
<dbReference type="PANTHER" id="PTHR38474:SF1">
    <property type="entry name" value="SLR0299 PROTEIN"/>
    <property type="match status" value="1"/>
</dbReference>
<dbReference type="GO" id="GO:0008811">
    <property type="term" value="F:chloramphenicol O-acetyltransferase activity"/>
    <property type="evidence" value="ECO:0007669"/>
    <property type="project" value="InterPro"/>
</dbReference>
<protein>
    <submittedName>
        <fullName evidence="1">Chloramphenicol O-acetyltransferase type A</fullName>
    </submittedName>
</protein>
<reference evidence="1 2" key="1">
    <citation type="submission" date="2016-10" db="EMBL/GenBank/DDBJ databases">
        <authorList>
            <person name="de Groot N.N."/>
        </authorList>
    </citation>
    <scope>NUCLEOTIDE SEQUENCE [LARGE SCALE GENOMIC DNA]</scope>
    <source>
        <strain evidence="1 2">DSM 3217</strain>
    </source>
</reference>
<dbReference type="STRING" id="1732.SAMN02910417_00558"/>
<name>A0A1G6AGR5_EUBOX</name>
<dbReference type="InterPro" id="IPR023213">
    <property type="entry name" value="CAT-like_dom_sf"/>
</dbReference>
<dbReference type="Pfam" id="PF00302">
    <property type="entry name" value="CAT"/>
    <property type="match status" value="1"/>
</dbReference>
<dbReference type="AlphaFoldDB" id="A0A1G6AGR5"/>
<dbReference type="EMBL" id="FMXR01000005">
    <property type="protein sequence ID" value="SDB07486.1"/>
    <property type="molecule type" value="Genomic_DNA"/>
</dbReference>
<sequence>MKKQMIDLTTWNRTHLFQSYLGTDYPYINATCNIDVAPLYKYCKEEGISFYFAMIYITVKMSNEIENFRYRFEGDTPYLVEENVAFATHLEKGFDVFQMVECKNYPTIKEAAQKNRENASIKLKESGLYQLEGRSDFLHISSIPWIHYSAFDRTIAKIGETNIPKVTYGKFKKEDDKIWMPFSVLTHHGLMDGYHVGLFVNKIEEYIGNNFSR</sequence>
<proteinExistence type="predicted"/>
<dbReference type="SMART" id="SM01059">
    <property type="entry name" value="CAT"/>
    <property type="match status" value="1"/>
</dbReference>
<dbReference type="RefSeq" id="WP_176762264.1">
    <property type="nucleotide sequence ID" value="NZ_FMXR01000005.1"/>
</dbReference>
<organism evidence="1 2">
    <name type="scientific">Eubacterium oxidoreducens</name>
    <dbReference type="NCBI Taxonomy" id="1732"/>
    <lineage>
        <taxon>Bacteria</taxon>
        <taxon>Bacillati</taxon>
        <taxon>Bacillota</taxon>
        <taxon>Clostridia</taxon>
        <taxon>Eubacteriales</taxon>
        <taxon>Eubacteriaceae</taxon>
        <taxon>Eubacterium</taxon>
    </lineage>
</organism>
<dbReference type="PANTHER" id="PTHR38474">
    <property type="entry name" value="SLR0299 PROTEIN"/>
    <property type="match status" value="1"/>
</dbReference>
<dbReference type="SUPFAM" id="SSF52777">
    <property type="entry name" value="CoA-dependent acyltransferases"/>
    <property type="match status" value="1"/>
</dbReference>
<dbReference type="InterPro" id="IPR001707">
    <property type="entry name" value="Cmp_AcTrfase"/>
</dbReference>
<dbReference type="Proteomes" id="UP000199228">
    <property type="component" value="Unassembled WGS sequence"/>
</dbReference>
<evidence type="ECO:0000313" key="2">
    <source>
        <dbReference type="Proteomes" id="UP000199228"/>
    </source>
</evidence>